<evidence type="ECO:0000313" key="1">
    <source>
        <dbReference type="EMBL" id="RCJ30980.1"/>
    </source>
</evidence>
<evidence type="ECO:0000313" key="2">
    <source>
        <dbReference type="Proteomes" id="UP000252085"/>
    </source>
</evidence>
<accession>A0A367R4Y7</accession>
<proteinExistence type="predicted"/>
<organism evidence="1 2">
    <name type="scientific">Nostoc punctiforme NIES-2108</name>
    <dbReference type="NCBI Taxonomy" id="1356359"/>
    <lineage>
        <taxon>Bacteria</taxon>
        <taxon>Bacillati</taxon>
        <taxon>Cyanobacteriota</taxon>
        <taxon>Cyanophyceae</taxon>
        <taxon>Nostocales</taxon>
        <taxon>Nostocaceae</taxon>
        <taxon>Nostoc</taxon>
    </lineage>
</organism>
<protein>
    <submittedName>
        <fullName evidence="1">Uncharacterized protein</fullName>
    </submittedName>
</protein>
<gene>
    <name evidence="1" type="ORF">A6769_31985</name>
</gene>
<comment type="caution">
    <text evidence="1">The sequence shown here is derived from an EMBL/GenBank/DDBJ whole genome shotgun (WGS) entry which is preliminary data.</text>
</comment>
<name>A0A367R4Y7_NOSPU</name>
<reference evidence="1 2" key="1">
    <citation type="submission" date="2016-04" db="EMBL/GenBank/DDBJ databases">
        <authorList>
            <person name="Evans L.H."/>
            <person name="Alamgir A."/>
            <person name="Owens N."/>
            <person name="Weber N.D."/>
            <person name="Virtaneva K."/>
            <person name="Barbian K."/>
            <person name="Babar A."/>
            <person name="Rosenke K."/>
        </authorList>
    </citation>
    <scope>NUCLEOTIDE SEQUENCE [LARGE SCALE GENOMIC DNA]</scope>
    <source>
        <strain evidence="1">NIES-2108</strain>
    </source>
</reference>
<dbReference type="Proteomes" id="UP000252085">
    <property type="component" value="Unassembled WGS sequence"/>
</dbReference>
<dbReference type="EMBL" id="LXQE01000180">
    <property type="protein sequence ID" value="RCJ30980.1"/>
    <property type="molecule type" value="Genomic_DNA"/>
</dbReference>
<dbReference type="AlphaFoldDB" id="A0A367R4Y7"/>
<sequence length="122" mass="14448">MNTSWYEQELVKEFKTVIAHSFPQVEELLKHCHVKLIESYWGRPRVHFLPYFTIYCPDNLIADVKAKISILREVAEYTGLVEVVCLNATHLLRDPMSKVKQTDPRLWLELQWLATQKQEHLL</sequence>